<comment type="similarity">
    <text evidence="2">Belongs to the LptD family.</text>
</comment>
<dbReference type="HAMAP" id="MF_01411">
    <property type="entry name" value="LPS_assembly_LptD"/>
    <property type="match status" value="1"/>
</dbReference>
<keyword evidence="2" id="KW-0472">Membrane</keyword>
<protein>
    <recommendedName>
        <fullName evidence="2">LPS-assembly protein LptD</fullName>
    </recommendedName>
</protein>
<keyword evidence="2" id="KW-0732">Signal</keyword>
<evidence type="ECO:0000256" key="1">
    <source>
        <dbReference type="ARBA" id="ARBA00023237"/>
    </source>
</evidence>
<comment type="caution">
    <text evidence="2">Lacks conserved residue(s) required for the propagation of feature annotation.</text>
</comment>
<dbReference type="AlphaFoldDB" id="Q1N3R6"/>
<dbReference type="Pfam" id="PF04453">
    <property type="entry name" value="LptD"/>
    <property type="match status" value="1"/>
</dbReference>
<comment type="subunit">
    <text evidence="2">Component of the lipopolysaccharide transport and assembly complex. Interacts with LptE and LptA.</text>
</comment>
<feature type="domain" description="LptD C-terminal" evidence="3">
    <location>
        <begin position="332"/>
        <end position="700"/>
    </location>
</feature>
<dbReference type="STRING" id="207949.RED65_12084"/>
<proteinExistence type="inferred from homology"/>
<reference evidence="4 5" key="1">
    <citation type="submission" date="2006-03" db="EMBL/GenBank/DDBJ databases">
        <authorList>
            <person name="Pinhassi J."/>
            <person name="Pedros-Alio C."/>
            <person name="Ferriera S."/>
            <person name="Johnson J."/>
            <person name="Kravitz S."/>
            <person name="Halpern A."/>
            <person name="Remington K."/>
            <person name="Beeson K."/>
            <person name="Tran B."/>
            <person name="Rogers Y.-H."/>
            <person name="Friedman R."/>
            <person name="Venter J.C."/>
        </authorList>
    </citation>
    <scope>NUCLEOTIDE SEQUENCE [LARGE SCALE GENOMIC DNA]</scope>
    <source>
        <strain evidence="4 5">RED65</strain>
    </source>
</reference>
<dbReference type="PANTHER" id="PTHR30189">
    <property type="entry name" value="LPS-ASSEMBLY PROTEIN"/>
    <property type="match status" value="1"/>
</dbReference>
<dbReference type="GO" id="GO:0015920">
    <property type="term" value="P:lipopolysaccharide transport"/>
    <property type="evidence" value="ECO:0007669"/>
    <property type="project" value="InterPro"/>
</dbReference>
<accession>Q1N3R6</accession>
<evidence type="ECO:0000256" key="2">
    <source>
        <dbReference type="HAMAP-Rule" id="MF_01411"/>
    </source>
</evidence>
<dbReference type="GO" id="GO:1990351">
    <property type="term" value="C:transporter complex"/>
    <property type="evidence" value="ECO:0007669"/>
    <property type="project" value="TreeGrafter"/>
</dbReference>
<dbReference type="InterPro" id="IPR007543">
    <property type="entry name" value="LptD_C"/>
</dbReference>
<keyword evidence="5" id="KW-1185">Reference proteome</keyword>
<dbReference type="InterPro" id="IPR050218">
    <property type="entry name" value="LptD"/>
</dbReference>
<evidence type="ECO:0000313" key="5">
    <source>
        <dbReference type="Proteomes" id="UP000004263"/>
    </source>
</evidence>
<dbReference type="GO" id="GO:0043165">
    <property type="term" value="P:Gram-negative-bacterium-type cell outer membrane assembly"/>
    <property type="evidence" value="ECO:0007669"/>
    <property type="project" value="UniProtKB-UniRule"/>
</dbReference>
<gene>
    <name evidence="2" type="primary">lptD</name>
    <name evidence="4" type="ORF">RED65_12084</name>
</gene>
<dbReference type="HOGENOM" id="CLU_009039_0_0_6"/>
<comment type="function">
    <text evidence="2">Together with LptE, is involved in the assembly of lipopolysaccharide (LPS) at the surface of the outer membrane.</text>
</comment>
<dbReference type="GO" id="GO:0009279">
    <property type="term" value="C:cell outer membrane"/>
    <property type="evidence" value="ECO:0007669"/>
    <property type="project" value="UniProtKB-SubCell"/>
</dbReference>
<dbReference type="Proteomes" id="UP000004263">
    <property type="component" value="Unassembled WGS sequence"/>
</dbReference>
<comment type="subcellular location">
    <subcellularLocation>
        <location evidence="2">Cell outer membrane</location>
    </subcellularLocation>
</comment>
<dbReference type="InterPro" id="IPR020889">
    <property type="entry name" value="LipoPS_assembly_LptD"/>
</dbReference>
<dbReference type="PANTHER" id="PTHR30189:SF1">
    <property type="entry name" value="LPS-ASSEMBLY PROTEIN LPTD"/>
    <property type="match status" value="1"/>
</dbReference>
<evidence type="ECO:0000259" key="3">
    <source>
        <dbReference type="Pfam" id="PF04453"/>
    </source>
</evidence>
<organism evidence="4 5">
    <name type="scientific">Bermanella marisrubri</name>
    <dbReference type="NCBI Taxonomy" id="207949"/>
    <lineage>
        <taxon>Bacteria</taxon>
        <taxon>Pseudomonadati</taxon>
        <taxon>Pseudomonadota</taxon>
        <taxon>Gammaproteobacteria</taxon>
        <taxon>Oceanospirillales</taxon>
        <taxon>Oceanospirillaceae</taxon>
        <taxon>Bermanella</taxon>
    </lineage>
</organism>
<keyword evidence="1 2" id="KW-0998">Cell outer membrane</keyword>
<name>Q1N3R6_9GAMM</name>
<evidence type="ECO:0000313" key="4">
    <source>
        <dbReference type="EMBL" id="EAT12808.1"/>
    </source>
</evidence>
<comment type="caution">
    <text evidence="4">The sequence shown here is derived from an EMBL/GenBank/DDBJ whole genome shotgun (WGS) entry which is preliminary data.</text>
</comment>
<sequence>MPRPGLLIITALITSQSPQLLAAESDTVGFWKKLHWLEKHQLPQAQADALPSFCSGDYMAPPPVDRQTGVLEIESDSGEYAESGIAQFTGRVSMMRDGNLVKGESATYDPKSGEVVFQQDIQFISPDISMLAERLNYNAGNGAAVLQGSYYTVPQSHIRGQADSIELAEDQSLTLNNASYTYCEPGSDLWDLKASELYLNEPQGYGEAYHARLRIKQVPILYLPYYRFPISEDRLTGFLNPEISIGARSAKGDISDTDIFINELALPFYFNIAPNYDDTFTPRYVREHGVILENQFRYLNGLGFGQLDVSYLNDDEANGLAENDVNHRENSERWSRAWQHQLQLSQSWQYRVNYQEVSDVYFDNDFSRSGVINRDSYLKQNTELEFNNGDIQFLTRAEQYQTIDENISDANKPYYRLPQLRVSNLSIAQDNRLHWHYEAEATSFSRDNDDLSGINKIEGQRIHGQLEISYPWRNSYSFVEPQISLMSTYYELSNIDESLVSQGFDTEQTRQLYSAQVDAGLFFERQLNWFDSSYTQTLEPRIMLAYTPYEEQQYIPLFDTTATSFSYSQLFSADRFTGYDRIGDTQQISLGLTTRFLNGQGSEVFRASIGQIHYLDDRTIALATGSELSSDEQNNSSSLAGEVAWTFRDYWRTKLDVQYKANADKGEEPFEKASWQLNYQEPDSWLFDMNFSHVEATKQKQVGLAFFAPVTDSFAFYGQRKQDIYPYDSVTKDEKEANNLLNIESLVGIEYQNCCMRFQFTYEEHTQSDNQKDYQFLFQIHFKGLGILGSKSEEILSERIYGYDQRQIHDY</sequence>
<dbReference type="EMBL" id="AAQH01000004">
    <property type="protein sequence ID" value="EAT12808.1"/>
    <property type="molecule type" value="Genomic_DNA"/>
</dbReference>
<dbReference type="OrthoDB" id="9760225at2"/>